<gene>
    <name evidence="1" type="ORF">PoB_003044200</name>
</gene>
<keyword evidence="2" id="KW-1185">Reference proteome</keyword>
<comment type="caution">
    <text evidence="1">The sequence shown here is derived from an EMBL/GenBank/DDBJ whole genome shotgun (WGS) entry which is preliminary data.</text>
</comment>
<reference evidence="1 2" key="1">
    <citation type="journal article" date="2021" name="Elife">
        <title>Chloroplast acquisition without the gene transfer in kleptoplastic sea slugs, Plakobranchus ocellatus.</title>
        <authorList>
            <person name="Maeda T."/>
            <person name="Takahashi S."/>
            <person name="Yoshida T."/>
            <person name="Shimamura S."/>
            <person name="Takaki Y."/>
            <person name="Nagai Y."/>
            <person name="Toyoda A."/>
            <person name="Suzuki Y."/>
            <person name="Arimoto A."/>
            <person name="Ishii H."/>
            <person name="Satoh N."/>
            <person name="Nishiyama T."/>
            <person name="Hasebe M."/>
            <person name="Maruyama T."/>
            <person name="Minagawa J."/>
            <person name="Obokata J."/>
            <person name="Shigenobu S."/>
        </authorList>
    </citation>
    <scope>NUCLEOTIDE SEQUENCE [LARGE SCALE GENOMIC DNA]</scope>
</reference>
<name>A0AAV4A9R3_9GAST</name>
<dbReference type="AlphaFoldDB" id="A0AAV4A9R3"/>
<accession>A0AAV4A9R3</accession>
<dbReference type="EMBL" id="BLXT01003733">
    <property type="protein sequence ID" value="GFO03937.1"/>
    <property type="molecule type" value="Genomic_DNA"/>
</dbReference>
<protein>
    <submittedName>
        <fullName evidence="1">Uncharacterized protein</fullName>
    </submittedName>
</protein>
<organism evidence="1 2">
    <name type="scientific">Plakobranchus ocellatus</name>
    <dbReference type="NCBI Taxonomy" id="259542"/>
    <lineage>
        <taxon>Eukaryota</taxon>
        <taxon>Metazoa</taxon>
        <taxon>Spiralia</taxon>
        <taxon>Lophotrochozoa</taxon>
        <taxon>Mollusca</taxon>
        <taxon>Gastropoda</taxon>
        <taxon>Heterobranchia</taxon>
        <taxon>Euthyneura</taxon>
        <taxon>Panpulmonata</taxon>
        <taxon>Sacoglossa</taxon>
        <taxon>Placobranchoidea</taxon>
        <taxon>Plakobranchidae</taxon>
        <taxon>Plakobranchus</taxon>
    </lineage>
</organism>
<evidence type="ECO:0000313" key="1">
    <source>
        <dbReference type="EMBL" id="GFO03937.1"/>
    </source>
</evidence>
<dbReference type="Proteomes" id="UP000735302">
    <property type="component" value="Unassembled WGS sequence"/>
</dbReference>
<sequence length="156" mass="17764">METRAWFAQCFGHIETFSEMETRAWFAQCFGHIQTFSEIETSAWYAQCFGHIQTFSEMETRALYMNLGSLFLGLKKYLFCLFSNSVSFNSNFPQPELGRIEKQRAVLDPAKADQRMGGSQSQHFFLGGGSKLIFSDSDCRIGFLGVFSCDQIPNTQ</sequence>
<evidence type="ECO:0000313" key="2">
    <source>
        <dbReference type="Proteomes" id="UP000735302"/>
    </source>
</evidence>
<proteinExistence type="predicted"/>